<protein>
    <recommendedName>
        <fullName evidence="2">Zinc finger CHCC-type domain-containing protein</fullName>
    </recommendedName>
</protein>
<feature type="region of interest" description="Disordered" evidence="1">
    <location>
        <begin position="1"/>
        <end position="103"/>
    </location>
</feature>
<evidence type="ECO:0000313" key="4">
    <source>
        <dbReference type="Proteomes" id="UP001521116"/>
    </source>
</evidence>
<dbReference type="Gene3D" id="2.60.260.40">
    <property type="entry name" value="q5lls5 like domains"/>
    <property type="match status" value="1"/>
</dbReference>
<feature type="compositionally biased region" description="Low complexity" evidence="1">
    <location>
        <begin position="1"/>
        <end position="25"/>
    </location>
</feature>
<sequence length="215" mass="23391">MLRPATLRLRAAAAAPSRVALAARRTYASKQPSPSVDSIPANDPNPKTPAPNVSATNAVPTSSGGSSDQALQESVAEAEAMRTAQAPNRSAVWSRSQNPRERAMAGPRFEQTIMADQPRPLAAIDLIHKQPVRWVKERKVSCDGGGGPLGHPRIFINVDKPKICWCTYCGVPFAHEHHRKTIEASDQQSYPLDPTGQEGEVQFSQQVTDKPLEQR</sequence>
<keyword evidence="4" id="KW-1185">Reference proteome</keyword>
<feature type="compositionally biased region" description="Polar residues" evidence="1">
    <location>
        <begin position="85"/>
        <end position="97"/>
    </location>
</feature>
<dbReference type="EMBL" id="JAJVDC020000009">
    <property type="protein sequence ID" value="KAL1635805.1"/>
    <property type="molecule type" value="Genomic_DNA"/>
</dbReference>
<feature type="region of interest" description="Disordered" evidence="1">
    <location>
        <begin position="182"/>
        <end position="215"/>
    </location>
</feature>
<evidence type="ECO:0000259" key="2">
    <source>
        <dbReference type="Pfam" id="PF10276"/>
    </source>
</evidence>
<feature type="compositionally biased region" description="Polar residues" evidence="1">
    <location>
        <begin position="51"/>
        <end position="72"/>
    </location>
</feature>
<gene>
    <name evidence="3" type="ORF">SLS56_001500</name>
</gene>
<accession>A0ABR3T8F8</accession>
<dbReference type="Pfam" id="PF10276">
    <property type="entry name" value="zf-CHCC"/>
    <property type="match status" value="1"/>
</dbReference>
<reference evidence="3 4" key="1">
    <citation type="submission" date="2024-02" db="EMBL/GenBank/DDBJ databases">
        <title>De novo assembly and annotation of 12 fungi associated with fruit tree decline syndrome in Ontario, Canada.</title>
        <authorList>
            <person name="Sulman M."/>
            <person name="Ellouze W."/>
            <person name="Ilyukhin E."/>
        </authorList>
    </citation>
    <scope>NUCLEOTIDE SEQUENCE [LARGE SCALE GENOMIC DNA]</scope>
    <source>
        <strain evidence="3 4">M1-105</strain>
    </source>
</reference>
<feature type="domain" description="Zinc finger CHCC-type" evidence="2">
    <location>
        <begin position="138"/>
        <end position="173"/>
    </location>
</feature>
<evidence type="ECO:0000313" key="3">
    <source>
        <dbReference type="EMBL" id="KAL1635805.1"/>
    </source>
</evidence>
<comment type="caution">
    <text evidence="3">The sequence shown here is derived from an EMBL/GenBank/DDBJ whole genome shotgun (WGS) entry which is preliminary data.</text>
</comment>
<name>A0ABR3T8F8_9PEZI</name>
<dbReference type="InterPro" id="IPR019401">
    <property type="entry name" value="Znf_CHCC"/>
</dbReference>
<organism evidence="3 4">
    <name type="scientific">Neofusicoccum ribis</name>
    <dbReference type="NCBI Taxonomy" id="45134"/>
    <lineage>
        <taxon>Eukaryota</taxon>
        <taxon>Fungi</taxon>
        <taxon>Dikarya</taxon>
        <taxon>Ascomycota</taxon>
        <taxon>Pezizomycotina</taxon>
        <taxon>Dothideomycetes</taxon>
        <taxon>Dothideomycetes incertae sedis</taxon>
        <taxon>Botryosphaeriales</taxon>
        <taxon>Botryosphaeriaceae</taxon>
        <taxon>Neofusicoccum</taxon>
    </lineage>
</organism>
<evidence type="ECO:0000256" key="1">
    <source>
        <dbReference type="SAM" id="MobiDB-lite"/>
    </source>
</evidence>
<dbReference type="PANTHER" id="PTHR13156:SF0">
    <property type="entry name" value="NADH DEHYDROGENASE [UBIQUINONE] IRON-SULFUR PROTEIN 6, MITOCHONDRIAL"/>
    <property type="match status" value="1"/>
</dbReference>
<dbReference type="PANTHER" id="PTHR13156">
    <property type="entry name" value="NADH-UBIQUINONE OXIDOREDUCTASE 13 KD-A SUBUNIT"/>
    <property type="match status" value="1"/>
</dbReference>
<dbReference type="Proteomes" id="UP001521116">
    <property type="component" value="Unassembled WGS sequence"/>
</dbReference>
<proteinExistence type="predicted"/>